<dbReference type="InterPro" id="IPR058543">
    <property type="entry name" value="Beta-prop_RSE1/DDB1/CPSF1_2nd"/>
</dbReference>
<dbReference type="InterPro" id="IPR050358">
    <property type="entry name" value="RSE1/DDB1/CFT1"/>
</dbReference>
<evidence type="ECO:0000259" key="1">
    <source>
        <dbReference type="Pfam" id="PF10433"/>
    </source>
</evidence>
<dbReference type="EMBL" id="BGPR01013548">
    <property type="protein sequence ID" value="GBN61109.1"/>
    <property type="molecule type" value="Genomic_DNA"/>
</dbReference>
<protein>
    <submittedName>
        <fullName evidence="3">Splicing factor 3B subunit 3</fullName>
    </submittedName>
</protein>
<name>A0A4Y2QC07_ARAVE</name>
<dbReference type="AlphaFoldDB" id="A0A4Y2QC07"/>
<dbReference type="OrthoDB" id="436637at2759"/>
<dbReference type="PANTHER" id="PTHR10644">
    <property type="entry name" value="DNA REPAIR/RNA PROCESSING CPSF FAMILY"/>
    <property type="match status" value="1"/>
</dbReference>
<dbReference type="InterPro" id="IPR018846">
    <property type="entry name" value="Beta-prop_RSE1/DDB1/CPSF1_1st"/>
</dbReference>
<keyword evidence="4" id="KW-1185">Reference proteome</keyword>
<evidence type="ECO:0000313" key="4">
    <source>
        <dbReference type="Proteomes" id="UP000499080"/>
    </source>
</evidence>
<dbReference type="Proteomes" id="UP000499080">
    <property type="component" value="Unassembled WGS sequence"/>
</dbReference>
<organism evidence="3 4">
    <name type="scientific">Araneus ventricosus</name>
    <name type="common">Orbweaver spider</name>
    <name type="synonym">Epeira ventricosa</name>
    <dbReference type="NCBI Taxonomy" id="182803"/>
    <lineage>
        <taxon>Eukaryota</taxon>
        <taxon>Metazoa</taxon>
        <taxon>Ecdysozoa</taxon>
        <taxon>Arthropoda</taxon>
        <taxon>Chelicerata</taxon>
        <taxon>Arachnida</taxon>
        <taxon>Araneae</taxon>
        <taxon>Araneomorphae</taxon>
        <taxon>Entelegynae</taxon>
        <taxon>Araneoidea</taxon>
        <taxon>Araneidae</taxon>
        <taxon>Araneus</taxon>
    </lineage>
</organism>
<feature type="domain" description="RSE1/DDB1/CPSF1 second beta-propeller" evidence="2">
    <location>
        <begin position="273"/>
        <end position="341"/>
    </location>
</feature>
<feature type="domain" description="RSE1/DDB1/CPSF1 first beta-propeller" evidence="1">
    <location>
        <begin position="41"/>
        <end position="181"/>
    </location>
</feature>
<evidence type="ECO:0000259" key="2">
    <source>
        <dbReference type="Pfam" id="PF23726"/>
    </source>
</evidence>
<accession>A0A4Y2QC07</accession>
<dbReference type="Pfam" id="PF10433">
    <property type="entry name" value="Beta-prop_RSE1_1st"/>
    <property type="match status" value="1"/>
</dbReference>
<dbReference type="Pfam" id="PF23726">
    <property type="entry name" value="Beta-prop_RSE1_2nd"/>
    <property type="match status" value="1"/>
</dbReference>
<dbReference type="Gene3D" id="2.130.10.10">
    <property type="entry name" value="YVTN repeat-like/Quinoprotein amine dehydrogenase"/>
    <property type="match status" value="2"/>
</dbReference>
<comment type="caution">
    <text evidence="3">The sequence shown here is derived from an EMBL/GenBank/DDBJ whole genome shotgun (WGS) entry which is preliminary data.</text>
</comment>
<proteinExistence type="predicted"/>
<evidence type="ECO:0000313" key="3">
    <source>
        <dbReference type="EMBL" id="GBN61109.1"/>
    </source>
</evidence>
<reference evidence="3 4" key="1">
    <citation type="journal article" date="2019" name="Sci. Rep.">
        <title>Orb-weaving spider Araneus ventricosus genome elucidates the spidroin gene catalogue.</title>
        <authorList>
            <person name="Kono N."/>
            <person name="Nakamura H."/>
            <person name="Ohtoshi R."/>
            <person name="Moran D.A.P."/>
            <person name="Shinohara A."/>
            <person name="Yoshida Y."/>
            <person name="Fujiwara M."/>
            <person name="Mori M."/>
            <person name="Tomita M."/>
            <person name="Arakawa K."/>
        </authorList>
    </citation>
    <scope>NUCLEOTIDE SEQUENCE [LARGE SCALE GENOMIC DNA]</scope>
</reference>
<sequence length="345" mass="38307">MPTIEMLSDALGHPLYTLHCTVLPPAFCDWLFHVDVEIPGERGVLVYAEDFIAFYSLDSSAIIRCSIPKRIMDPKAGVIFVCSTKCGGKNPNLKDGSSRAVVSFASSTQNSIYYLAQTEQGDIFRIQLVINELGVNEIVIKYFITLPVASALCTFESGFLFVASEFGNHHVYKIADIENRARVHPSFSSALALPKGKPFLFMHRTLDIKPVAEIKSMSPIMHMEFEPLSSMRPRMCLAMGRASLSALKISKVERDVSYQSRAKIEKGRDEIPLRMWAIKSTVSISKESETLIVVSFEDSTAVYSLEGTSEYVIQKMEKTPFAGNTNTLCCAKTGEDAIVQVKSLY</sequence>
<gene>
    <name evidence="3" type="primary">SF3B3_1</name>
    <name evidence="3" type="ORF">AVEN_61101_1</name>
</gene>
<dbReference type="InterPro" id="IPR015943">
    <property type="entry name" value="WD40/YVTN_repeat-like_dom_sf"/>
</dbReference>